<evidence type="ECO:0000313" key="3">
    <source>
        <dbReference type="Proteomes" id="UP000027219"/>
    </source>
</evidence>
<keyword evidence="3" id="KW-1185">Reference proteome</keyword>
<dbReference type="OrthoDB" id="5829988at2"/>
<evidence type="ECO:0000256" key="1">
    <source>
        <dbReference type="SAM" id="MobiDB-lite"/>
    </source>
</evidence>
<feature type="compositionally biased region" description="Polar residues" evidence="1">
    <location>
        <begin position="290"/>
        <end position="307"/>
    </location>
</feature>
<name>A0A066USC9_9VIBR</name>
<dbReference type="Proteomes" id="UP000027219">
    <property type="component" value="Unassembled WGS sequence"/>
</dbReference>
<reference evidence="2 3" key="1">
    <citation type="submission" date="2014-02" db="EMBL/GenBank/DDBJ databases">
        <title>Vibrio fortis Dalian14 Genome Sequencing.</title>
        <authorList>
            <person name="Wang Y."/>
            <person name="Song L."/>
            <person name="Liu G."/>
            <person name="Ding J."/>
        </authorList>
    </citation>
    <scope>NUCLEOTIDE SEQUENCE [LARGE SCALE GENOMIC DNA]</scope>
    <source>
        <strain evidence="2 3">Dalian14</strain>
    </source>
</reference>
<feature type="compositionally biased region" description="Low complexity" evidence="1">
    <location>
        <begin position="272"/>
        <end position="289"/>
    </location>
</feature>
<comment type="caution">
    <text evidence="2">The sequence shown here is derived from an EMBL/GenBank/DDBJ whole genome shotgun (WGS) entry which is preliminary data.</text>
</comment>
<dbReference type="EMBL" id="JFFR01000027">
    <property type="protein sequence ID" value="KDN27088.1"/>
    <property type="molecule type" value="Genomic_DNA"/>
</dbReference>
<accession>A0A066USC9</accession>
<organism evidence="2 3">
    <name type="scientific">Vibrio fortis</name>
    <dbReference type="NCBI Taxonomy" id="212667"/>
    <lineage>
        <taxon>Bacteria</taxon>
        <taxon>Pseudomonadati</taxon>
        <taxon>Pseudomonadota</taxon>
        <taxon>Gammaproteobacteria</taxon>
        <taxon>Vibrionales</taxon>
        <taxon>Vibrionaceae</taxon>
        <taxon>Vibrio</taxon>
    </lineage>
</organism>
<sequence>MRRLITLILFAVSFPIWALSQTSIDLLSTPTLLLSQGRYSQAATLMHQQANRALSLESQIGTKEMWQTAALADALAAMAAEKVEDPVAYEYWSNSVRYFLMGGSNWNQYRQQLQVDYKAFDAQFSIATNSDGPSAYVDDAWIQFSSLIDIWDQKLNFFRYESPSSGLIRKQPANTIPTASVPRSSGEQLKQYTPNSKLMLNKDFSNKQTFIVEPTENPVTEKSVIQEQQDLTGQIVTPKGSVQGTEGTTQQQFSGGKVSSTKGSFHSPITPVVSQATAQKQAQQTVSSTPLKSGETNVNSAESGDVTISNETGVTVITPLGTPEVIVETNVSNTEELNSPSSQPVATTNVEPVMTETPVVAEPPASAIPKGNLGQAPVPAVQAIQRRSFAPVEDNQ</sequence>
<dbReference type="AlphaFoldDB" id="A0A066USC9"/>
<feature type="compositionally biased region" description="Polar residues" evidence="1">
    <location>
        <begin position="230"/>
        <end position="264"/>
    </location>
</feature>
<evidence type="ECO:0000313" key="2">
    <source>
        <dbReference type="EMBL" id="KDN27088.1"/>
    </source>
</evidence>
<feature type="region of interest" description="Disordered" evidence="1">
    <location>
        <begin position="230"/>
        <end position="307"/>
    </location>
</feature>
<gene>
    <name evidence="2" type="ORF">VFDL14_19450</name>
</gene>
<protein>
    <submittedName>
        <fullName evidence="2">Uncharacterized protein</fullName>
    </submittedName>
</protein>
<dbReference type="RefSeq" id="WP_050487457.1">
    <property type="nucleotide sequence ID" value="NZ_JFFR01000027.1"/>
</dbReference>
<dbReference type="STRING" id="212667.VFDL14_19450"/>
<proteinExistence type="predicted"/>